<reference evidence="6" key="1">
    <citation type="submission" date="2016-11" db="UniProtKB">
        <authorList>
            <consortium name="WormBaseParasite"/>
        </authorList>
    </citation>
    <scope>IDENTIFICATION</scope>
</reference>
<dbReference type="GO" id="GO:0017136">
    <property type="term" value="F:histone deacetylase activity, NAD-dependent"/>
    <property type="evidence" value="ECO:0007669"/>
    <property type="project" value="TreeGrafter"/>
</dbReference>
<dbReference type="PROSITE" id="PS50305">
    <property type="entry name" value="SIRTUIN"/>
    <property type="match status" value="1"/>
</dbReference>
<dbReference type="InterPro" id="IPR003000">
    <property type="entry name" value="Sirtuin"/>
</dbReference>
<evidence type="ECO:0000256" key="3">
    <source>
        <dbReference type="PROSITE-ProRule" id="PRU00236"/>
    </source>
</evidence>
<proteinExistence type="predicted"/>
<comment type="caution">
    <text evidence="3">Lacks conserved residue(s) required for the propagation of feature annotation.</text>
</comment>
<dbReference type="InterPro" id="IPR026590">
    <property type="entry name" value="Ssirtuin_cat_dom"/>
</dbReference>
<dbReference type="PANTHER" id="PTHR11085:SF10">
    <property type="entry name" value="NAD-DEPENDENT PROTEIN DEACYLASE SIRTUIN-5, MITOCHONDRIAL-RELATED"/>
    <property type="match status" value="1"/>
</dbReference>
<dbReference type="InterPro" id="IPR050134">
    <property type="entry name" value="NAD-dep_sirtuin_deacylases"/>
</dbReference>
<feature type="domain" description="Deacetylase sirtuin-type" evidence="4">
    <location>
        <begin position="10"/>
        <end position="226"/>
    </location>
</feature>
<dbReference type="InterPro" id="IPR029035">
    <property type="entry name" value="DHS-like_NAD/FAD-binding_dom"/>
</dbReference>
<dbReference type="Proteomes" id="UP000095282">
    <property type="component" value="Unplaced"/>
</dbReference>
<keyword evidence="2" id="KW-0520">NAD</keyword>
<dbReference type="WBParaSite" id="Csp11.Scaffold629.g11113.t1">
    <property type="protein sequence ID" value="Csp11.Scaffold629.g11113.t1"/>
    <property type="gene ID" value="Csp11.Scaffold629.g11113"/>
</dbReference>
<evidence type="ECO:0000313" key="6">
    <source>
        <dbReference type="WBParaSite" id="Csp11.Scaffold629.g11113.t1"/>
    </source>
</evidence>
<dbReference type="GO" id="GO:0005759">
    <property type="term" value="C:mitochondrial matrix"/>
    <property type="evidence" value="ECO:0007669"/>
    <property type="project" value="TreeGrafter"/>
</dbReference>
<dbReference type="STRING" id="1561998.A0A1I7TRR3"/>
<dbReference type="GO" id="GO:0070403">
    <property type="term" value="F:NAD+ binding"/>
    <property type="evidence" value="ECO:0007669"/>
    <property type="project" value="InterPro"/>
</dbReference>
<evidence type="ECO:0000256" key="1">
    <source>
        <dbReference type="ARBA" id="ARBA00022679"/>
    </source>
</evidence>
<sequence>MAQKFVPEAAEICEKSIKKFVSLVGSVEKLLVISGAGISTESGIPDYRSKDVGLYARISHKPIFYHEYMSSYQCRQRFWARSFLAWPQFEQAKPNVNHYSLAKWEKSKRFLWLITQNVDGLHLKAGSRKVTELHGDALNVGCTACDYTESRQAYQERLSKANPGLEERRLAPGEVAPDGDIILRSGIEKANQLNKPIFVVNIGPTQADDLAAMKLDLKISDVLKEM</sequence>
<dbReference type="eggNOG" id="KOG2683">
    <property type="taxonomic scope" value="Eukaryota"/>
</dbReference>
<keyword evidence="5" id="KW-1185">Reference proteome</keyword>
<name>A0A1I7TRR3_9PELO</name>
<dbReference type="SUPFAM" id="SSF52467">
    <property type="entry name" value="DHS-like NAD/FAD-binding domain"/>
    <property type="match status" value="1"/>
</dbReference>
<evidence type="ECO:0000313" key="5">
    <source>
        <dbReference type="Proteomes" id="UP000095282"/>
    </source>
</evidence>
<evidence type="ECO:0000256" key="2">
    <source>
        <dbReference type="ARBA" id="ARBA00023027"/>
    </source>
</evidence>
<evidence type="ECO:0000259" key="4">
    <source>
        <dbReference type="PROSITE" id="PS50305"/>
    </source>
</evidence>
<keyword evidence="1" id="KW-0808">Transferase</keyword>
<dbReference type="Gene3D" id="3.40.50.1220">
    <property type="entry name" value="TPP-binding domain"/>
    <property type="match status" value="1"/>
</dbReference>
<dbReference type="Pfam" id="PF02146">
    <property type="entry name" value="SIR2"/>
    <property type="match status" value="1"/>
</dbReference>
<dbReference type="PANTHER" id="PTHR11085">
    <property type="entry name" value="NAD-DEPENDENT PROTEIN DEACYLASE SIRTUIN-5, MITOCHONDRIAL-RELATED"/>
    <property type="match status" value="1"/>
</dbReference>
<organism evidence="5 6">
    <name type="scientific">Caenorhabditis tropicalis</name>
    <dbReference type="NCBI Taxonomy" id="1561998"/>
    <lineage>
        <taxon>Eukaryota</taxon>
        <taxon>Metazoa</taxon>
        <taxon>Ecdysozoa</taxon>
        <taxon>Nematoda</taxon>
        <taxon>Chromadorea</taxon>
        <taxon>Rhabditida</taxon>
        <taxon>Rhabditina</taxon>
        <taxon>Rhabditomorpha</taxon>
        <taxon>Rhabditoidea</taxon>
        <taxon>Rhabditidae</taxon>
        <taxon>Peloderinae</taxon>
        <taxon>Caenorhabditis</taxon>
    </lineage>
</organism>
<accession>A0A1I7TRR3</accession>
<dbReference type="AlphaFoldDB" id="A0A1I7TRR3"/>
<protein>
    <submittedName>
        <fullName evidence="6">Deacetylase sirtuin-type domain-containing protein</fullName>
    </submittedName>
</protein>